<name>A2I471_MACHI</name>
<proteinExistence type="evidence at transcript level"/>
<keyword evidence="12" id="KW-0679">Respiratory chain</keyword>
<reference evidence="14" key="1">
    <citation type="submission" date="2006-10" db="EMBL/GenBank/DDBJ databases">
        <title>Expressed genes of the pink hibiscus mealybug, Maconellicoccus hirsutus.</title>
        <authorList>
            <person name="Hunter W.B."/>
            <person name="Hunnicutt L.E."/>
        </authorList>
    </citation>
    <scope>NUCLEOTIDE SEQUENCE</scope>
</reference>
<keyword evidence="12" id="KW-0496">Mitochondrion</keyword>
<dbReference type="FunFam" id="2.102.10.10:FF:000001">
    <property type="entry name" value="Cytochrome b-c1 complex subunit Rieske, mitochondrial"/>
    <property type="match status" value="1"/>
</dbReference>
<evidence type="ECO:0000256" key="3">
    <source>
        <dbReference type="ARBA" id="ARBA00022692"/>
    </source>
</evidence>
<keyword evidence="9" id="KW-0472">Membrane</keyword>
<dbReference type="PANTHER" id="PTHR10134">
    <property type="entry name" value="CYTOCHROME B-C1 COMPLEX SUBUNIT RIESKE, MITOCHONDRIAL"/>
    <property type="match status" value="1"/>
</dbReference>
<evidence type="ECO:0000256" key="8">
    <source>
        <dbReference type="ARBA" id="ARBA00023014"/>
    </source>
</evidence>
<dbReference type="GO" id="GO:0008121">
    <property type="term" value="F:quinol-cytochrome-c reductase activity"/>
    <property type="evidence" value="ECO:0007669"/>
    <property type="project" value="UniProtKB-EC"/>
</dbReference>
<comment type="miscellaneous">
    <text evidence="11">The Rieske protein is a high potential 2Fe-2S protein.</text>
</comment>
<protein>
    <recommendedName>
        <fullName evidence="11">Cytochrome b-c1 complex subunit Rieske, mitochondrial</fullName>
        <ecNumber evidence="11">7.1.1.8</ecNumber>
    </recommendedName>
</protein>
<evidence type="ECO:0000259" key="13">
    <source>
        <dbReference type="PROSITE" id="PS51296"/>
    </source>
</evidence>
<dbReference type="InterPro" id="IPR006317">
    <property type="entry name" value="Ubiquinol_cyt_c_Rdtase_Fe-S-su"/>
</dbReference>
<dbReference type="Gene3D" id="2.102.10.10">
    <property type="entry name" value="Rieske [2Fe-2S] iron-sulphur domain"/>
    <property type="match status" value="1"/>
</dbReference>
<dbReference type="AlphaFoldDB" id="A2I471"/>
<evidence type="ECO:0000256" key="12">
    <source>
        <dbReference type="RuleBase" id="RU004495"/>
    </source>
</evidence>
<dbReference type="InterPro" id="IPR005805">
    <property type="entry name" value="Rieske_Fe-S_prot_C"/>
</dbReference>
<keyword evidence="11" id="KW-0813">Transport</keyword>
<dbReference type="PRINTS" id="PR00162">
    <property type="entry name" value="RIESKE"/>
</dbReference>
<dbReference type="InterPro" id="IPR017941">
    <property type="entry name" value="Rieske_2Fe-2S"/>
</dbReference>
<dbReference type="EC" id="7.1.1.8" evidence="11"/>
<keyword evidence="8" id="KW-0411">Iron-sulfur</keyword>
<comment type="cofactor">
    <cofactor evidence="11">
        <name>[2Fe-2S] cluster</name>
        <dbReference type="ChEBI" id="CHEBI:190135"/>
    </cofactor>
    <text evidence="11">Binds 1 [2Fe-2S] cluster per subunit.</text>
</comment>
<keyword evidence="6" id="KW-1133">Transmembrane helix</keyword>
<dbReference type="EMBL" id="EF070574">
    <property type="protein sequence ID" value="ABM55640.1"/>
    <property type="molecule type" value="mRNA"/>
</dbReference>
<keyword evidence="7" id="KW-0408">Iron</keyword>
<dbReference type="Pfam" id="PF02921">
    <property type="entry name" value="UCR_TM"/>
    <property type="match status" value="1"/>
</dbReference>
<keyword evidence="10" id="KW-1015">Disulfide bond</keyword>
<evidence type="ECO:0000256" key="7">
    <source>
        <dbReference type="ARBA" id="ARBA00023004"/>
    </source>
</evidence>
<dbReference type="CDD" id="cd03470">
    <property type="entry name" value="Rieske_cytochrome_bc1"/>
    <property type="match status" value="1"/>
</dbReference>
<dbReference type="InterPro" id="IPR037008">
    <property type="entry name" value="bc1_Rieske_TM_sf"/>
</dbReference>
<dbReference type="GO" id="GO:0046872">
    <property type="term" value="F:metal ion binding"/>
    <property type="evidence" value="ECO:0007669"/>
    <property type="project" value="UniProtKB-KW"/>
</dbReference>
<dbReference type="InterPro" id="IPR014349">
    <property type="entry name" value="Rieske_Fe-S_prot"/>
</dbReference>
<feature type="domain" description="Rieske" evidence="13">
    <location>
        <begin position="205"/>
        <end position="274"/>
    </location>
</feature>
<sequence>MLSVVQKAPNLSNALKATTYVVPNIATPPTTSSPIHHEVPSVHVPETYITASKMKSALPFGIGTPRVINGITTKQQFRFSHTDVRIPDYTVYRRKSCRDPSVPSKESADGRKAFTYVFTAGTIAFASVAAKTAVTKVVKYYGYNQDSLATGILELDISSVPVGKSVTFKWRNKPLFVKHRTPAEIQDSQNTPLSDLRDPAEDSERCPKPEWLIALGICTHLGCVPIANKGDFVGGYFCPCHGSHYDAAGRIRKGPAPENLELPPYRFISDTTISVG</sequence>
<dbReference type="InterPro" id="IPR004192">
    <property type="entry name" value="Rieske_TM"/>
</dbReference>
<keyword evidence="3" id="KW-0812">Transmembrane</keyword>
<evidence type="ECO:0000256" key="4">
    <source>
        <dbReference type="ARBA" id="ARBA00022714"/>
    </source>
</evidence>
<evidence type="ECO:0000256" key="6">
    <source>
        <dbReference type="ARBA" id="ARBA00022989"/>
    </source>
</evidence>
<keyword evidence="5" id="KW-0479">Metal-binding</keyword>
<evidence type="ECO:0000256" key="1">
    <source>
        <dbReference type="ARBA" id="ARBA00004167"/>
    </source>
</evidence>
<evidence type="ECO:0000256" key="2">
    <source>
        <dbReference type="ARBA" id="ARBA00010651"/>
    </source>
</evidence>
<evidence type="ECO:0000256" key="9">
    <source>
        <dbReference type="ARBA" id="ARBA00023136"/>
    </source>
</evidence>
<dbReference type="InterPro" id="IPR036922">
    <property type="entry name" value="Rieske_2Fe-2S_sf"/>
</dbReference>
<dbReference type="Gene3D" id="1.20.5.270">
    <property type="entry name" value="Ubiquinol cytochrome reductase, transmembrane domain"/>
    <property type="match status" value="1"/>
</dbReference>
<accession>A2I471</accession>
<comment type="subcellular location">
    <subcellularLocation>
        <location evidence="1">Membrane</location>
        <topology evidence="1">Single-pass membrane protein</topology>
    </subcellularLocation>
    <subcellularLocation>
        <location evidence="12">Mitochondrion inner membrane</location>
    </subcellularLocation>
</comment>
<comment type="similarity">
    <text evidence="2">Belongs to the Rieske iron-sulfur protein family.</text>
</comment>
<dbReference type="GO" id="GO:0051537">
    <property type="term" value="F:2 iron, 2 sulfur cluster binding"/>
    <property type="evidence" value="ECO:0007669"/>
    <property type="project" value="UniProtKB-KW"/>
</dbReference>
<evidence type="ECO:0000256" key="5">
    <source>
        <dbReference type="ARBA" id="ARBA00022723"/>
    </source>
</evidence>
<keyword evidence="11" id="KW-0249">Electron transport</keyword>
<evidence type="ECO:0000256" key="11">
    <source>
        <dbReference type="RuleBase" id="RU004494"/>
    </source>
</evidence>
<organism evidence="14">
    <name type="scientific">Maconellicoccus hirsutus</name>
    <name type="common">Pink hibiscus mealybug</name>
    <dbReference type="NCBI Taxonomy" id="177089"/>
    <lineage>
        <taxon>Eukaryota</taxon>
        <taxon>Metazoa</taxon>
        <taxon>Ecdysozoa</taxon>
        <taxon>Arthropoda</taxon>
        <taxon>Hexapoda</taxon>
        <taxon>Insecta</taxon>
        <taxon>Pterygota</taxon>
        <taxon>Neoptera</taxon>
        <taxon>Paraneoptera</taxon>
        <taxon>Hemiptera</taxon>
        <taxon>Sternorrhyncha</taxon>
        <taxon>Coccoidea</taxon>
        <taxon>Pseudococcidae</taxon>
        <taxon>Maconellicoccus</taxon>
    </lineage>
</organism>
<dbReference type="PROSITE" id="PS51296">
    <property type="entry name" value="RIESKE"/>
    <property type="match status" value="1"/>
</dbReference>
<dbReference type="SUPFAM" id="SSF81502">
    <property type="entry name" value="ISP transmembrane anchor"/>
    <property type="match status" value="1"/>
</dbReference>
<keyword evidence="4" id="KW-0001">2Fe-2S</keyword>
<dbReference type="SUPFAM" id="SSF50022">
    <property type="entry name" value="ISP domain"/>
    <property type="match status" value="1"/>
</dbReference>
<comment type="catalytic activity">
    <reaction evidence="11">
        <text>a quinol + 2 Fe(III)-[cytochrome c](out) = a quinone + 2 Fe(II)-[cytochrome c](out) + 2 H(+)(out)</text>
        <dbReference type="Rhea" id="RHEA:11484"/>
        <dbReference type="Rhea" id="RHEA-COMP:10350"/>
        <dbReference type="Rhea" id="RHEA-COMP:14399"/>
        <dbReference type="ChEBI" id="CHEBI:15378"/>
        <dbReference type="ChEBI" id="CHEBI:24646"/>
        <dbReference type="ChEBI" id="CHEBI:29033"/>
        <dbReference type="ChEBI" id="CHEBI:29034"/>
        <dbReference type="ChEBI" id="CHEBI:132124"/>
        <dbReference type="EC" id="7.1.1.8"/>
    </reaction>
</comment>
<dbReference type="NCBIfam" id="TIGR01416">
    <property type="entry name" value="Rieske_proteo"/>
    <property type="match status" value="1"/>
</dbReference>
<dbReference type="Pfam" id="PF00355">
    <property type="entry name" value="Rieske"/>
    <property type="match status" value="1"/>
</dbReference>
<dbReference type="GO" id="GO:0005743">
    <property type="term" value="C:mitochondrial inner membrane"/>
    <property type="evidence" value="ECO:0007669"/>
    <property type="project" value="UniProtKB-SubCell"/>
</dbReference>
<evidence type="ECO:0000313" key="14">
    <source>
        <dbReference type="EMBL" id="ABM55640.1"/>
    </source>
</evidence>
<evidence type="ECO:0000256" key="10">
    <source>
        <dbReference type="ARBA" id="ARBA00023157"/>
    </source>
</evidence>